<gene>
    <name evidence="1" type="primary">RvY_15990-1</name>
    <name evidence="1" type="synonym">RvY_15990.1</name>
    <name evidence="1" type="ORF">RvY_15990</name>
</gene>
<dbReference type="Proteomes" id="UP000186922">
    <property type="component" value="Unassembled WGS sequence"/>
</dbReference>
<sequence length="62" mass="7193">MTVRAGRWPDFTSHPVRSRMVSPRHGYLNVPDIFQDSTMQSHESPKNHFHEDENTLVVSCNL</sequence>
<keyword evidence="2" id="KW-1185">Reference proteome</keyword>
<evidence type="ECO:0000313" key="2">
    <source>
        <dbReference type="Proteomes" id="UP000186922"/>
    </source>
</evidence>
<comment type="caution">
    <text evidence="1">The sequence shown here is derived from an EMBL/GenBank/DDBJ whole genome shotgun (WGS) entry which is preliminary data.</text>
</comment>
<proteinExistence type="predicted"/>
<reference evidence="1 2" key="1">
    <citation type="journal article" date="2016" name="Nat. Commun.">
        <title>Extremotolerant tardigrade genome and improved radiotolerance of human cultured cells by tardigrade-unique protein.</title>
        <authorList>
            <person name="Hashimoto T."/>
            <person name="Horikawa D.D."/>
            <person name="Saito Y."/>
            <person name="Kuwahara H."/>
            <person name="Kozuka-Hata H."/>
            <person name="Shin-I T."/>
            <person name="Minakuchi Y."/>
            <person name="Ohishi K."/>
            <person name="Motoyama A."/>
            <person name="Aizu T."/>
            <person name="Enomoto A."/>
            <person name="Kondo K."/>
            <person name="Tanaka S."/>
            <person name="Hara Y."/>
            <person name="Koshikawa S."/>
            <person name="Sagara H."/>
            <person name="Miura T."/>
            <person name="Yokobori S."/>
            <person name="Miyagawa K."/>
            <person name="Suzuki Y."/>
            <person name="Kubo T."/>
            <person name="Oyama M."/>
            <person name="Kohara Y."/>
            <person name="Fujiyama A."/>
            <person name="Arakawa K."/>
            <person name="Katayama T."/>
            <person name="Toyoda A."/>
            <person name="Kunieda T."/>
        </authorList>
    </citation>
    <scope>NUCLEOTIDE SEQUENCE [LARGE SCALE GENOMIC DNA]</scope>
    <source>
        <strain evidence="1 2">YOKOZUNA-1</strain>
    </source>
</reference>
<dbReference type="EMBL" id="BDGG01000012">
    <property type="protein sequence ID" value="GAV05939.1"/>
    <property type="molecule type" value="Genomic_DNA"/>
</dbReference>
<protein>
    <submittedName>
        <fullName evidence="1">Uncharacterized protein</fullName>
    </submittedName>
</protein>
<evidence type="ECO:0000313" key="1">
    <source>
        <dbReference type="EMBL" id="GAV05939.1"/>
    </source>
</evidence>
<accession>A0A1D1W4Q6</accession>
<dbReference type="AlphaFoldDB" id="A0A1D1W4Q6"/>
<name>A0A1D1W4Q6_RAMVA</name>
<organism evidence="1 2">
    <name type="scientific">Ramazzottius varieornatus</name>
    <name type="common">Water bear</name>
    <name type="synonym">Tardigrade</name>
    <dbReference type="NCBI Taxonomy" id="947166"/>
    <lineage>
        <taxon>Eukaryota</taxon>
        <taxon>Metazoa</taxon>
        <taxon>Ecdysozoa</taxon>
        <taxon>Tardigrada</taxon>
        <taxon>Eutardigrada</taxon>
        <taxon>Parachela</taxon>
        <taxon>Hypsibioidea</taxon>
        <taxon>Ramazzottiidae</taxon>
        <taxon>Ramazzottius</taxon>
    </lineage>
</organism>